<accession>A0A6A5TCP1</accession>
<evidence type="ECO:0000256" key="2">
    <source>
        <dbReference type="SAM" id="MobiDB-lite"/>
    </source>
</evidence>
<dbReference type="InterPro" id="IPR007855">
    <property type="entry name" value="RDRP"/>
</dbReference>
<comment type="catalytic activity">
    <reaction evidence="1">
        <text>RNA(n) + a ribonucleoside 5'-triphosphate = RNA(n+1) + diphosphate</text>
        <dbReference type="Rhea" id="RHEA:21248"/>
        <dbReference type="Rhea" id="RHEA-COMP:14527"/>
        <dbReference type="Rhea" id="RHEA-COMP:17342"/>
        <dbReference type="ChEBI" id="CHEBI:33019"/>
        <dbReference type="ChEBI" id="CHEBI:61557"/>
        <dbReference type="ChEBI" id="CHEBI:140395"/>
        <dbReference type="EC" id="2.7.7.48"/>
    </reaction>
</comment>
<dbReference type="PANTHER" id="PTHR23079:SF55">
    <property type="entry name" value="RNA-DIRECTED RNA POLYMERASE"/>
    <property type="match status" value="1"/>
</dbReference>
<proteinExistence type="inferred from homology"/>
<feature type="compositionally biased region" description="Acidic residues" evidence="2">
    <location>
        <begin position="1415"/>
        <end position="1426"/>
    </location>
</feature>
<feature type="compositionally biased region" description="Polar residues" evidence="2">
    <location>
        <begin position="223"/>
        <end position="254"/>
    </location>
</feature>
<dbReference type="EC" id="2.7.7.48" evidence="1"/>
<keyword evidence="1" id="KW-0808">Transferase</keyword>
<dbReference type="InterPro" id="IPR057596">
    <property type="entry name" value="RDRP_core"/>
</dbReference>
<dbReference type="Proteomes" id="UP000800035">
    <property type="component" value="Unassembled WGS sequence"/>
</dbReference>
<feature type="region of interest" description="Disordered" evidence="2">
    <location>
        <begin position="339"/>
        <end position="463"/>
    </location>
</feature>
<evidence type="ECO:0000259" key="3">
    <source>
        <dbReference type="Pfam" id="PF05183"/>
    </source>
</evidence>
<feature type="compositionally biased region" description="Polar residues" evidence="2">
    <location>
        <begin position="118"/>
        <end position="132"/>
    </location>
</feature>
<feature type="compositionally biased region" description="Low complexity" evidence="2">
    <location>
        <begin position="1446"/>
        <end position="1462"/>
    </location>
</feature>
<protein>
    <recommendedName>
        <fullName evidence="1">RNA-dependent RNA polymerase</fullName>
        <ecNumber evidence="1">2.7.7.48</ecNumber>
    </recommendedName>
</protein>
<gene>
    <name evidence="4" type="ORF">CC80DRAFT_598473</name>
</gene>
<keyword evidence="5" id="KW-1185">Reference proteome</keyword>
<name>A0A6A5TCP1_9PLEO</name>
<feature type="domain" description="RDRP core" evidence="3">
    <location>
        <begin position="575"/>
        <end position="1241"/>
    </location>
</feature>
<dbReference type="GO" id="GO:0003968">
    <property type="term" value="F:RNA-directed RNA polymerase activity"/>
    <property type="evidence" value="ECO:0007669"/>
    <property type="project" value="UniProtKB-KW"/>
</dbReference>
<dbReference type="GO" id="GO:0003723">
    <property type="term" value="F:RNA binding"/>
    <property type="evidence" value="ECO:0007669"/>
    <property type="project" value="UniProtKB-KW"/>
</dbReference>
<keyword evidence="1" id="KW-0696">RNA-directed RNA polymerase</keyword>
<sequence length="1462" mass="164206">MHGNGRFQPGNRGQSAGPPAPQAPAPDTPRKKKDGAGLNSLIRSLESEWQLGLQVRDNTWSPSKSSDSLHEKVNSHLKRLYYCAGPELENALAAFRVIAPALGPKERLNLLHSALKSQNTTSPLARSRTGTPVGSEKERGAPPKVSKLQFFSTPKDHQISTTSGHSQNPRSHDSVPDPGSPTDDDEEYVTPKSPTLSSRSANRRVQASSRFPLGSTSRKRLSDSSFDATGSSPKLTKTSKGKQPSDRTSPSFKQPSLEMLRSFQAGASSMKSSFVSSSFNTMSSSQQTQVDTAVTSFTSDAHDGDIQYQKLTRTSSTTMGSLDDQDLLHVSAKIEKEIQSRNFPPKSSQNHLRFSQSSQDMSRESTSTYGSVDEDDLLQTSFRVENELTVPPPGPLQLLRSPVPPTLPPAQGLRPDRGASPTKRNSDGTNPGFTPNMPVAAGHFTPVKAIGQPPRESSNDSPSRMPWYIRVIPDQNLFVDELSHELRSFPYFVLFICCRLANEHNVSMRELMSSMDPKLVHDPVEFWEMIKCQVQDTFVLHDSYKVWSSIRREFEGFTFKGRVTFRSTGHVFGLQLQPIEADRSCRFQRKFGSHRFLYLTLPSFETDKPARFIALEMDHIQKQFKTWFHKEHSFLGRKWRAFHIEPIKGKKRGKAKDDNADKRMVMFATEGYDIDTISVGEMLNWFFPCKGNMRQNFCKAYARIDLGLSRTIPTLVFRPSQIRYVKDIKADDTPEQTEFDDPQFDWDEPCPKEAVMNDGCSRMSVGAALKIWQLYKKATNSKEPIPSVFQGRIGGAKGMWMACGEPSTNDPTELEIWIEIADSQLKFEPHDEDLLDGNLCDPHRLTFECVGHSSSPGLSELHISFIPILVDRGVPQQDIADLMSERLKVEREDLLSRLSDPVKVYHWLHQQSSADEDPPFQASLPQSLPNKIRFLLQSGLYPTNEPYLATVLCRYIKTKQLWMEQKLKVPMGKATFLYGVADLWGVLNPGEIHLGFSSPFVDEITGATYRALNNMDVLVARQPACRRSDIQKVRAVKKPELSHLPDVVVFPSRGKYPMAGKLQGGDYDGDTFWLCWDPILVSPFKNAPAPLQALDEGKYGIKKDTRKLFEIMDPEDLSTVDNLLKEVLDFRMAPSLLGMVTNFLEKQAYKENQIYSKTLDALCDMHDLLVDAPKQGYLFSKADWTHFVRNTLRCGNPKVPTYKQAMEDCENSKELGDADKIREKKYKYKRENVLDYLYFEIVRTHDVATLKAVQEALPKQISDDPVLQSPYLRLRDHGSAVMKAELTSLVAAIRAIERQWTTSLVAPKELKADQYNKTLNKCFANFRALLPSAATDTDVAPLLNPYLRPEFQIWEYIRASALYTELPKRHAFVWHMAGRELVALKCPTVPGAVSVAGNIFANMKPKPIRVPRSEYDDEIDEEEEEVGVVGGVESEDEFSSAKETLSVSVGESPGVGSEATKG</sequence>
<dbReference type="GO" id="GO:0031380">
    <property type="term" value="C:nuclear RNA-directed RNA polymerase complex"/>
    <property type="evidence" value="ECO:0007669"/>
    <property type="project" value="TreeGrafter"/>
</dbReference>
<evidence type="ECO:0000313" key="4">
    <source>
        <dbReference type="EMBL" id="KAF1950050.1"/>
    </source>
</evidence>
<keyword evidence="1" id="KW-0548">Nucleotidyltransferase</keyword>
<feature type="compositionally biased region" description="Polar residues" evidence="2">
    <location>
        <begin position="159"/>
        <end position="169"/>
    </location>
</feature>
<feature type="compositionally biased region" description="Polar residues" evidence="2">
    <location>
        <begin position="192"/>
        <end position="209"/>
    </location>
</feature>
<keyword evidence="1" id="KW-0694">RNA-binding</keyword>
<feature type="compositionally biased region" description="Pro residues" evidence="2">
    <location>
        <begin position="18"/>
        <end position="27"/>
    </location>
</feature>
<comment type="similarity">
    <text evidence="1">Belongs to the RdRP family.</text>
</comment>
<feature type="region of interest" description="Disordered" evidence="2">
    <location>
        <begin position="1"/>
        <end position="41"/>
    </location>
</feature>
<dbReference type="OrthoDB" id="10055769at2759"/>
<evidence type="ECO:0000256" key="1">
    <source>
        <dbReference type="RuleBase" id="RU363098"/>
    </source>
</evidence>
<dbReference type="EMBL" id="ML977029">
    <property type="protein sequence ID" value="KAF1950050.1"/>
    <property type="molecule type" value="Genomic_DNA"/>
</dbReference>
<feature type="region of interest" description="Disordered" evidence="2">
    <location>
        <begin position="118"/>
        <end position="255"/>
    </location>
</feature>
<dbReference type="GO" id="GO:0030422">
    <property type="term" value="P:siRNA processing"/>
    <property type="evidence" value="ECO:0007669"/>
    <property type="project" value="TreeGrafter"/>
</dbReference>
<organism evidence="4 5">
    <name type="scientific">Byssothecium circinans</name>
    <dbReference type="NCBI Taxonomy" id="147558"/>
    <lineage>
        <taxon>Eukaryota</taxon>
        <taxon>Fungi</taxon>
        <taxon>Dikarya</taxon>
        <taxon>Ascomycota</taxon>
        <taxon>Pezizomycotina</taxon>
        <taxon>Dothideomycetes</taxon>
        <taxon>Pleosporomycetidae</taxon>
        <taxon>Pleosporales</taxon>
        <taxon>Massarineae</taxon>
        <taxon>Massarinaceae</taxon>
        <taxon>Byssothecium</taxon>
    </lineage>
</organism>
<feature type="region of interest" description="Disordered" evidence="2">
    <location>
        <begin position="1414"/>
        <end position="1462"/>
    </location>
</feature>
<dbReference type="PANTHER" id="PTHR23079">
    <property type="entry name" value="RNA-DEPENDENT RNA POLYMERASE"/>
    <property type="match status" value="1"/>
</dbReference>
<evidence type="ECO:0000313" key="5">
    <source>
        <dbReference type="Proteomes" id="UP000800035"/>
    </source>
</evidence>
<dbReference type="Pfam" id="PF05183">
    <property type="entry name" value="RdRP"/>
    <property type="match status" value="1"/>
</dbReference>
<feature type="compositionally biased region" description="Polar residues" evidence="2">
    <location>
        <begin position="340"/>
        <end position="370"/>
    </location>
</feature>
<reference evidence="4" key="1">
    <citation type="journal article" date="2020" name="Stud. Mycol.">
        <title>101 Dothideomycetes genomes: a test case for predicting lifestyles and emergence of pathogens.</title>
        <authorList>
            <person name="Haridas S."/>
            <person name="Albert R."/>
            <person name="Binder M."/>
            <person name="Bloem J."/>
            <person name="Labutti K."/>
            <person name="Salamov A."/>
            <person name="Andreopoulos B."/>
            <person name="Baker S."/>
            <person name="Barry K."/>
            <person name="Bills G."/>
            <person name="Bluhm B."/>
            <person name="Cannon C."/>
            <person name="Castanera R."/>
            <person name="Culley D."/>
            <person name="Daum C."/>
            <person name="Ezra D."/>
            <person name="Gonzalez J."/>
            <person name="Henrissat B."/>
            <person name="Kuo A."/>
            <person name="Liang C."/>
            <person name="Lipzen A."/>
            <person name="Lutzoni F."/>
            <person name="Magnuson J."/>
            <person name="Mondo S."/>
            <person name="Nolan M."/>
            <person name="Ohm R."/>
            <person name="Pangilinan J."/>
            <person name="Park H.-J."/>
            <person name="Ramirez L."/>
            <person name="Alfaro M."/>
            <person name="Sun H."/>
            <person name="Tritt A."/>
            <person name="Yoshinaga Y."/>
            <person name="Zwiers L.-H."/>
            <person name="Turgeon B."/>
            <person name="Goodwin S."/>
            <person name="Spatafora J."/>
            <person name="Crous P."/>
            <person name="Grigoriev I."/>
        </authorList>
    </citation>
    <scope>NUCLEOTIDE SEQUENCE</scope>
    <source>
        <strain evidence="4">CBS 675.92</strain>
    </source>
</reference>